<name>A0A1F6F3R6_9BACT</name>
<evidence type="ECO:0000313" key="4">
    <source>
        <dbReference type="EMBL" id="OGG80508.1"/>
    </source>
</evidence>
<keyword evidence="2" id="KW-0732">Signal</keyword>
<dbReference type="STRING" id="1798512.A3A39_00300"/>
<feature type="region of interest" description="Disordered" evidence="1">
    <location>
        <begin position="844"/>
        <end position="872"/>
    </location>
</feature>
<evidence type="ECO:0000259" key="3">
    <source>
        <dbReference type="PROSITE" id="PS50835"/>
    </source>
</evidence>
<reference evidence="4 5" key="1">
    <citation type="journal article" date="2016" name="Nat. Commun.">
        <title>Thousands of microbial genomes shed light on interconnected biogeochemical processes in an aquifer system.</title>
        <authorList>
            <person name="Anantharaman K."/>
            <person name="Brown C.T."/>
            <person name="Hug L.A."/>
            <person name="Sharon I."/>
            <person name="Castelle C.J."/>
            <person name="Probst A.J."/>
            <person name="Thomas B.C."/>
            <person name="Singh A."/>
            <person name="Wilkins M.J."/>
            <person name="Karaoz U."/>
            <person name="Brodie E.L."/>
            <person name="Williams K.H."/>
            <person name="Hubbard S.S."/>
            <person name="Banfield J.F."/>
        </authorList>
    </citation>
    <scope>NUCLEOTIDE SEQUENCE [LARGE SCALE GENOMIC DNA]</scope>
</reference>
<dbReference type="Proteomes" id="UP000177372">
    <property type="component" value="Unassembled WGS sequence"/>
</dbReference>
<evidence type="ECO:0000256" key="1">
    <source>
        <dbReference type="SAM" id="MobiDB-lite"/>
    </source>
</evidence>
<dbReference type="InterPro" id="IPR007110">
    <property type="entry name" value="Ig-like_dom"/>
</dbReference>
<feature type="domain" description="Ig-like" evidence="3">
    <location>
        <begin position="308"/>
        <end position="387"/>
    </location>
</feature>
<comment type="caution">
    <text evidence="4">The sequence shown here is derived from an EMBL/GenBank/DDBJ whole genome shotgun (WGS) entry which is preliminary data.</text>
</comment>
<dbReference type="EMBL" id="MFLZ01000006">
    <property type="protein sequence ID" value="OGG80508.1"/>
    <property type="molecule type" value="Genomic_DNA"/>
</dbReference>
<evidence type="ECO:0000313" key="5">
    <source>
        <dbReference type="Proteomes" id="UP000177372"/>
    </source>
</evidence>
<feature type="chain" id="PRO_5009524343" description="Ig-like domain-containing protein" evidence="2">
    <location>
        <begin position="28"/>
        <end position="1304"/>
    </location>
</feature>
<evidence type="ECO:0000256" key="2">
    <source>
        <dbReference type="SAM" id="SignalP"/>
    </source>
</evidence>
<proteinExistence type="predicted"/>
<gene>
    <name evidence="4" type="ORF">A3A39_00300</name>
</gene>
<feature type="signal peptide" evidence="2">
    <location>
        <begin position="1"/>
        <end position="27"/>
    </location>
</feature>
<feature type="region of interest" description="Disordered" evidence="1">
    <location>
        <begin position="659"/>
        <end position="683"/>
    </location>
</feature>
<organism evidence="4 5">
    <name type="scientific">Candidatus Kaiserbacteria bacterium RIFCSPLOWO2_01_FULL_54_13</name>
    <dbReference type="NCBI Taxonomy" id="1798512"/>
    <lineage>
        <taxon>Bacteria</taxon>
        <taxon>Candidatus Kaiseribacteriota</taxon>
    </lineage>
</organism>
<sequence length="1304" mass="138317">MKAARLFSIASLAAAILLVLSTSSVFAQEGPSEESMRAALEDLSAIYGSPVVRIDQASAICNQEQFMVECANIGKKHGLFPEEREQQVNSILLRLKGRVVDELKLCGDTECLINVATRIARELSAANPTLAREVDLTPQDVQDKRSIIEVSKSVGVDIEECRTMDPDTASVELLRACAKLAKHERIQQYIPEEHREQVEKTEKTAELKEALANGEIACGDGTLEGCGTFCLNQTAVQREEGPSAIPLICRQIAEQFFGPEGVQELERTYSNVRQTYEGIREIYRERADNPENVLPIERAHPLPGVTCPTVENTPCPPGLYRQGSVNEFGCYVRGACIPFNTETHPEWMDRDKNVICPAMPTVDSCPAGEDKVVTYSSPECGTYYMCRPRPEDRTTKFPYKFASGRVVVSFEEGRIYCYESGPNGATLRGDKGECLRSLGINVPDIPPEKHCAQYGDGWHTMDSSGNCFNESMTEYRSPGGLLRSCSTAPAYGCMENPYPEPPGGQREQVWNSLGLRSWIRADASEARIADLKAACANAPSGTNVWLPGAGTFESKDFGMPDPDKCRKATSCTSSQYFDGTECKEQSQTICPAGHQWNGTMCTGGDPGRDMQRCFYEDATKNGAYIGYTVWCESDYNNCHEGSASGPSISLSGVSLGAPSQCESGWDEGGSSQCSDGKDNDSDGKIDYPADTGCYDKSDNEESYPKDIEPQCPLGQYWNGSTCRSESDTVSGTCSSDIKVLLGSGCHSMGTAWFNGAMTSYVLPGSGFVKTCASEKISGCSGTHTSVTCPPNQFWSGSSCASSEGTICASNEYWDSGKGMCTSSQRECASAGGTWDSSVNYCRMPNAPTPTPSPGPTTTGTAQCSDGKDNDSDGKIDYPADTGCYGASDWSEAYESTTGNQKTQVWNSYGLQSMIRADADPARIATLKESCALVKSSASIWMPGAGTYSSTDFGMPDPGKCAKAATCASDQYFDGSSCTSTSGGGSGGGGSGSMQRCFYTNATRNGSPMGYSVWCESDYYNCHEGSQSGASISLSGVSLGAPSQCEGGWSSTSNTTIGSECRSQTSQSTCSAVSGCYWYTGYSGSYCDSSGSAASTGSGGGCGMYTSESSCNAMSACLWQSNACSYKSGSTGGSSGSWSSCPSNQYWDTVTNSCRGNESACAEAGGSWSSSQNYCVMPGTSSGSSGSSTSCPSGQYWSGSACVSSGSSGASSCGSGLYWDGSACVSSQTTTDYSQMQSSCASAGGTWDSSSNYCRMPTASAAGLLAYLCPPNHAWNGSHCTFVEQKSLGSFVASVIQAFTALFGR</sequence>
<protein>
    <recommendedName>
        <fullName evidence="3">Ig-like domain-containing protein</fullName>
    </recommendedName>
</protein>
<dbReference type="PROSITE" id="PS50835">
    <property type="entry name" value="IG_LIKE"/>
    <property type="match status" value="1"/>
</dbReference>
<accession>A0A1F6F3R6</accession>